<feature type="transmembrane region" description="Helical" evidence="1">
    <location>
        <begin position="316"/>
        <end position="338"/>
    </location>
</feature>
<reference evidence="3" key="1">
    <citation type="submission" date="2016-10" db="EMBL/GenBank/DDBJ databases">
        <title>The complete genome sequence of the rumen bacterium Butyrivibrio hungatei MB2003.</title>
        <authorList>
            <person name="Palevich N."/>
            <person name="Kelly W.J."/>
            <person name="Leahy S.C."/>
            <person name="Altermann E."/>
            <person name="Rakonjac J."/>
            <person name="Attwood G.T."/>
        </authorList>
    </citation>
    <scope>NUCLEOTIDE SEQUENCE [LARGE SCALE GENOMIC DNA]</scope>
    <source>
        <strain evidence="3">MB2003</strain>
    </source>
</reference>
<dbReference type="KEGG" id="bhu:bhn_I0496"/>
<keyword evidence="3" id="KW-1185">Reference proteome</keyword>
<feature type="transmembrane region" description="Helical" evidence="1">
    <location>
        <begin position="112"/>
        <end position="136"/>
    </location>
</feature>
<feature type="transmembrane region" description="Helical" evidence="1">
    <location>
        <begin position="245"/>
        <end position="263"/>
    </location>
</feature>
<name>A0A1D9NZ01_9FIRM</name>
<keyword evidence="1" id="KW-1133">Transmembrane helix</keyword>
<dbReference type="RefSeq" id="WP_071175299.1">
    <property type="nucleotide sequence ID" value="NZ_CP017831.1"/>
</dbReference>
<sequence length="534" mass="60199">MADAIKKLISDRRQLGEGIYLLYFALMVGARAAGLYEGMTIYNISLVLGLGLFVLKMIVTQHTVKEYVVAALFLALGGIVYIHTGEKGLFVCFTMMLGMKGVSSIKVVRCGVIVAGVIIISKILLGVFGVTSEIYYPQERDGVGLMFRHALGYAHPNTLHMNVLMLTMMLMFLLTVALMRNHDVNTQRMSGFVLILASVLGFMFNVYIFLYSGSRTGLLASFIYLFINAYLYLRGKIGIFEKICLYISFPFVCFISIVLPFLLDGDLFEFVDRTVFTTRFSLARYFWSNNHISLFGIRLVNPQENLKTYGIDMAQLYLFLQLGLVAFVVIAALTIWFINRAIKKDMRAELAVLMGMLFLGMWEPLLYNLGFKNFIYVFMGQLLYEALSGATFTESECTEKSLSFFQDINPELMKTTLSIISISLVVGIVASTLYLTSTRTPDYLYGDREQSEAGESFGMDPMYISETELAQIEGRGNIVIGYVDETVPMYQFGPEIAEMEYNKRAVSFGVWSGAFAMICLLLLNKRRKRYNANV</sequence>
<feature type="transmembrane region" description="Helical" evidence="1">
    <location>
        <begin position="159"/>
        <end position="179"/>
    </location>
</feature>
<feature type="transmembrane region" description="Helical" evidence="1">
    <location>
        <begin position="20"/>
        <end position="36"/>
    </location>
</feature>
<proteinExistence type="predicted"/>
<feature type="transmembrane region" description="Helical" evidence="1">
    <location>
        <begin position="412"/>
        <end position="435"/>
    </location>
</feature>
<gene>
    <name evidence="2" type="ORF">bhn_I0496</name>
</gene>
<dbReference type="Proteomes" id="UP000179284">
    <property type="component" value="Chromosome I"/>
</dbReference>
<keyword evidence="1" id="KW-0812">Transmembrane</keyword>
<evidence type="ECO:0000313" key="2">
    <source>
        <dbReference type="EMBL" id="AOZ95530.1"/>
    </source>
</evidence>
<keyword evidence="1" id="KW-0472">Membrane</keyword>
<dbReference type="AlphaFoldDB" id="A0A1D9NZ01"/>
<feature type="transmembrane region" description="Helical" evidence="1">
    <location>
        <begin position="66"/>
        <end position="82"/>
    </location>
</feature>
<feature type="transmembrane region" description="Helical" evidence="1">
    <location>
        <begin position="216"/>
        <end position="233"/>
    </location>
</feature>
<feature type="transmembrane region" description="Helical" evidence="1">
    <location>
        <begin position="191"/>
        <end position="210"/>
    </location>
</feature>
<feature type="transmembrane region" description="Helical" evidence="1">
    <location>
        <begin position="505"/>
        <end position="523"/>
    </location>
</feature>
<accession>A0A1D9NZ01</accession>
<feature type="transmembrane region" description="Helical" evidence="1">
    <location>
        <begin position="42"/>
        <end position="59"/>
    </location>
</feature>
<evidence type="ECO:0000313" key="3">
    <source>
        <dbReference type="Proteomes" id="UP000179284"/>
    </source>
</evidence>
<protein>
    <submittedName>
        <fullName evidence="2">Polysaccharide biosynthesis protein</fullName>
    </submittedName>
</protein>
<evidence type="ECO:0000256" key="1">
    <source>
        <dbReference type="SAM" id="Phobius"/>
    </source>
</evidence>
<organism evidence="2 3">
    <name type="scientific">Butyrivibrio hungatei</name>
    <dbReference type="NCBI Taxonomy" id="185008"/>
    <lineage>
        <taxon>Bacteria</taxon>
        <taxon>Bacillati</taxon>
        <taxon>Bacillota</taxon>
        <taxon>Clostridia</taxon>
        <taxon>Lachnospirales</taxon>
        <taxon>Lachnospiraceae</taxon>
        <taxon>Butyrivibrio</taxon>
    </lineage>
</organism>
<dbReference type="OrthoDB" id="1995052at2"/>
<dbReference type="EMBL" id="CP017831">
    <property type="protein sequence ID" value="AOZ95530.1"/>
    <property type="molecule type" value="Genomic_DNA"/>
</dbReference>